<dbReference type="EMBL" id="JBBPBN010000003">
    <property type="protein sequence ID" value="KAK9042948.1"/>
    <property type="molecule type" value="Genomic_DNA"/>
</dbReference>
<comment type="caution">
    <text evidence="1">The sequence shown here is derived from an EMBL/GenBank/DDBJ whole genome shotgun (WGS) entry which is preliminary data.</text>
</comment>
<evidence type="ECO:0008006" key="3">
    <source>
        <dbReference type="Google" id="ProtNLM"/>
    </source>
</evidence>
<name>A0ABR2TZQ2_9ROSI</name>
<dbReference type="Proteomes" id="UP001396334">
    <property type="component" value="Unassembled WGS sequence"/>
</dbReference>
<proteinExistence type="predicted"/>
<protein>
    <recommendedName>
        <fullName evidence="3">Integrase catalytic domain-containing protein</fullName>
    </recommendedName>
</protein>
<keyword evidence="2" id="KW-1185">Reference proteome</keyword>
<evidence type="ECO:0000313" key="2">
    <source>
        <dbReference type="Proteomes" id="UP001396334"/>
    </source>
</evidence>
<organism evidence="1 2">
    <name type="scientific">Hibiscus sabdariffa</name>
    <name type="common">roselle</name>
    <dbReference type="NCBI Taxonomy" id="183260"/>
    <lineage>
        <taxon>Eukaryota</taxon>
        <taxon>Viridiplantae</taxon>
        <taxon>Streptophyta</taxon>
        <taxon>Embryophyta</taxon>
        <taxon>Tracheophyta</taxon>
        <taxon>Spermatophyta</taxon>
        <taxon>Magnoliopsida</taxon>
        <taxon>eudicotyledons</taxon>
        <taxon>Gunneridae</taxon>
        <taxon>Pentapetalae</taxon>
        <taxon>rosids</taxon>
        <taxon>malvids</taxon>
        <taxon>Malvales</taxon>
        <taxon>Malvaceae</taxon>
        <taxon>Malvoideae</taxon>
        <taxon>Hibiscus</taxon>
    </lineage>
</organism>
<reference evidence="1 2" key="1">
    <citation type="journal article" date="2024" name="G3 (Bethesda)">
        <title>Genome assembly of Hibiscus sabdariffa L. provides insights into metabolisms of medicinal natural products.</title>
        <authorList>
            <person name="Kim T."/>
        </authorList>
    </citation>
    <scope>NUCLEOTIDE SEQUENCE [LARGE SCALE GENOMIC DNA]</scope>
    <source>
        <strain evidence="1">TK-2024</strain>
        <tissue evidence="1">Old leaves</tissue>
    </source>
</reference>
<evidence type="ECO:0000313" key="1">
    <source>
        <dbReference type="EMBL" id="KAK9042948.1"/>
    </source>
</evidence>
<sequence length="178" mass="20938">MKKLNCIRTDNGREYRGPFHEYCLRQGFENSTVEWVRMKDPSWMPRLVNASLLVMVLMDDVYGDVNDDQQDIGEIDAPIDDVVNDQQQEPIAPPAVPLRISSRDRRSSIMYSSDDYVLLADEGESECYEEDMESKCKDQWVEAMKDELQFLYDNHSFELMKLPKGKRALKNRWVYRLK</sequence>
<gene>
    <name evidence="1" type="ORF">V6N11_071301</name>
</gene>
<accession>A0ABR2TZQ2</accession>